<comment type="caution">
    <text evidence="2">The sequence shown here is derived from an EMBL/GenBank/DDBJ whole genome shotgun (WGS) entry which is preliminary data.</text>
</comment>
<organism evidence="2">
    <name type="scientific">freshwater metagenome</name>
    <dbReference type="NCBI Taxonomy" id="449393"/>
    <lineage>
        <taxon>unclassified sequences</taxon>
        <taxon>metagenomes</taxon>
        <taxon>ecological metagenomes</taxon>
    </lineage>
</organism>
<dbReference type="InterPro" id="IPR009839">
    <property type="entry name" value="SseB_N"/>
</dbReference>
<dbReference type="EMBL" id="JNSL01000227">
    <property type="protein sequence ID" value="KGA11898.1"/>
    <property type="molecule type" value="Genomic_DNA"/>
</dbReference>
<proteinExistence type="predicted"/>
<evidence type="ECO:0000259" key="1">
    <source>
        <dbReference type="Pfam" id="PF07179"/>
    </source>
</evidence>
<dbReference type="AlphaFoldDB" id="A0A094S2I1"/>
<feature type="domain" description="SseB protein N-terminal" evidence="1">
    <location>
        <begin position="24"/>
        <end position="121"/>
    </location>
</feature>
<dbReference type="Pfam" id="PF07179">
    <property type="entry name" value="SseB"/>
    <property type="match status" value="1"/>
</dbReference>
<accession>A0A094S2I1</accession>
<evidence type="ECO:0000313" key="2">
    <source>
        <dbReference type="EMBL" id="KGA11898.1"/>
    </source>
</evidence>
<name>A0A094S2I1_9ZZZZ</name>
<sequence length="210" mass="23868">MSSLDLTKDKGDADPVLIDLLNSKQSTREQVFNYLTTCRFIGAIVAEKKDEVEMMQALFKSNDGRVAMPVFTSLHQLSIWNKDARALPKKMTDFVKSALEQNIDAIIIDISATHRYVIEQHEFFLLLQDEFSLVHQNEKVIEVIQSICKIYPQIKDVIIEQGQDCDLKITLQAQQMKPEVVVEIANLISNHEVIRQKAPRGADLFLSPAL</sequence>
<reference evidence="2" key="1">
    <citation type="submission" date="2014-06" db="EMBL/GenBank/DDBJ databases">
        <title>Key roles for freshwater Actinobacteria revealed by deep metagenomic sequencing.</title>
        <authorList>
            <person name="Ghai R."/>
            <person name="Mizuno C.M."/>
            <person name="Picazo A."/>
            <person name="Camacho A."/>
            <person name="Rodriguez-Valera F."/>
        </authorList>
    </citation>
    <scope>NUCLEOTIDE SEQUENCE</scope>
</reference>
<gene>
    <name evidence="2" type="ORF">GM51_22130</name>
</gene>
<protein>
    <recommendedName>
        <fullName evidence="1">SseB protein N-terminal domain-containing protein</fullName>
    </recommendedName>
</protein>